<evidence type="ECO:0000256" key="3">
    <source>
        <dbReference type="ARBA" id="ARBA00023015"/>
    </source>
</evidence>
<dbReference type="PROSITE" id="PS50110">
    <property type="entry name" value="RESPONSE_REGULATORY"/>
    <property type="match status" value="1"/>
</dbReference>
<dbReference type="PANTHER" id="PTHR48111">
    <property type="entry name" value="REGULATOR OF RPOS"/>
    <property type="match status" value="1"/>
</dbReference>
<dbReference type="Proteomes" id="UP000515971">
    <property type="component" value="Chromosome"/>
</dbReference>
<evidence type="ECO:0000313" key="8">
    <source>
        <dbReference type="EMBL" id="QNN67551.1"/>
    </source>
</evidence>
<dbReference type="GO" id="GO:0005829">
    <property type="term" value="C:cytosol"/>
    <property type="evidence" value="ECO:0007669"/>
    <property type="project" value="TreeGrafter"/>
</dbReference>
<feature type="domain" description="Response regulatory" evidence="7">
    <location>
        <begin position="6"/>
        <end position="122"/>
    </location>
</feature>
<evidence type="ECO:0000256" key="4">
    <source>
        <dbReference type="ARBA" id="ARBA00023125"/>
    </source>
</evidence>
<dbReference type="AlphaFoldDB" id="A0A7G9SI76"/>
<dbReference type="GO" id="GO:0000156">
    <property type="term" value="F:phosphorelay response regulator activity"/>
    <property type="evidence" value="ECO:0007669"/>
    <property type="project" value="TreeGrafter"/>
</dbReference>
<evidence type="ECO:0000256" key="1">
    <source>
        <dbReference type="ARBA" id="ARBA00022553"/>
    </source>
</evidence>
<dbReference type="InterPro" id="IPR001789">
    <property type="entry name" value="Sig_transdc_resp-reg_receiver"/>
</dbReference>
<dbReference type="EMBL" id="CP060718">
    <property type="protein sequence ID" value="QNN67551.1"/>
    <property type="molecule type" value="Genomic_DNA"/>
</dbReference>
<dbReference type="InterPro" id="IPR039420">
    <property type="entry name" value="WalR-like"/>
</dbReference>
<dbReference type="InterPro" id="IPR011006">
    <property type="entry name" value="CheY-like_superfamily"/>
</dbReference>
<dbReference type="GO" id="GO:0032993">
    <property type="term" value="C:protein-DNA complex"/>
    <property type="evidence" value="ECO:0007669"/>
    <property type="project" value="TreeGrafter"/>
</dbReference>
<comment type="caution">
    <text evidence="6">Lacks conserved residue(s) required for the propagation of feature annotation.</text>
</comment>
<proteinExistence type="predicted"/>
<keyword evidence="1" id="KW-0597">Phosphoprotein</keyword>
<dbReference type="SMART" id="SM00448">
    <property type="entry name" value="REC"/>
    <property type="match status" value="1"/>
</dbReference>
<evidence type="ECO:0000313" key="9">
    <source>
        <dbReference type="Proteomes" id="UP000515971"/>
    </source>
</evidence>
<gene>
    <name evidence="8" type="ORF">H9L13_00880</name>
</gene>
<sequence length="165" mass="18019">MEDRPRILVVEPNKTALSVLARRLSDAGFRVATADSGSGAIAELHRVPVDLLLAEISMPRMSGAELARLIRSHVQLADLPIMLITGRSAPKSAVLAYEAGADDVILKPFHFEVLVARIERRIARMRAVEQLAQDKAALDARVVERAIQIGELKEQLAEAQARARA</sequence>
<evidence type="ECO:0000256" key="2">
    <source>
        <dbReference type="ARBA" id="ARBA00023012"/>
    </source>
</evidence>
<organism evidence="8 9">
    <name type="scientific">Sphingomonas lutea</name>
    <dbReference type="NCBI Taxonomy" id="1045317"/>
    <lineage>
        <taxon>Bacteria</taxon>
        <taxon>Pseudomonadati</taxon>
        <taxon>Pseudomonadota</taxon>
        <taxon>Alphaproteobacteria</taxon>
        <taxon>Sphingomonadales</taxon>
        <taxon>Sphingomonadaceae</taxon>
        <taxon>Sphingomonas</taxon>
    </lineage>
</organism>
<evidence type="ECO:0000256" key="6">
    <source>
        <dbReference type="PROSITE-ProRule" id="PRU00169"/>
    </source>
</evidence>
<reference evidence="8 9" key="1">
    <citation type="submission" date="2020-08" db="EMBL/GenBank/DDBJ databases">
        <title>Genome sequence of Sphingomonas lutea KCTC 23642T.</title>
        <authorList>
            <person name="Hyun D.-W."/>
            <person name="Bae J.-W."/>
        </authorList>
    </citation>
    <scope>NUCLEOTIDE SEQUENCE [LARGE SCALE GENOMIC DNA]</scope>
    <source>
        <strain evidence="8 9">KCTC 23642</strain>
    </source>
</reference>
<dbReference type="RefSeq" id="WP_187538205.1">
    <property type="nucleotide sequence ID" value="NZ_BAABJT010000001.1"/>
</dbReference>
<dbReference type="KEGG" id="slut:H9L13_00880"/>
<dbReference type="SUPFAM" id="SSF52172">
    <property type="entry name" value="CheY-like"/>
    <property type="match status" value="1"/>
</dbReference>
<evidence type="ECO:0000256" key="5">
    <source>
        <dbReference type="ARBA" id="ARBA00023163"/>
    </source>
</evidence>
<accession>A0A7G9SI76</accession>
<dbReference type="PANTHER" id="PTHR48111:SF1">
    <property type="entry name" value="TWO-COMPONENT RESPONSE REGULATOR ORR33"/>
    <property type="match status" value="1"/>
</dbReference>
<dbReference type="Pfam" id="PF00072">
    <property type="entry name" value="Response_reg"/>
    <property type="match status" value="1"/>
</dbReference>
<dbReference type="CDD" id="cd00156">
    <property type="entry name" value="REC"/>
    <property type="match status" value="1"/>
</dbReference>
<dbReference type="GO" id="GO:0006355">
    <property type="term" value="P:regulation of DNA-templated transcription"/>
    <property type="evidence" value="ECO:0007669"/>
    <property type="project" value="TreeGrafter"/>
</dbReference>
<keyword evidence="5" id="KW-0804">Transcription</keyword>
<protein>
    <submittedName>
        <fullName evidence="8">Response regulator</fullName>
    </submittedName>
</protein>
<dbReference type="Gene3D" id="3.40.50.2300">
    <property type="match status" value="1"/>
</dbReference>
<name>A0A7G9SI76_9SPHN</name>
<keyword evidence="4" id="KW-0238">DNA-binding</keyword>
<dbReference type="GO" id="GO:0000976">
    <property type="term" value="F:transcription cis-regulatory region binding"/>
    <property type="evidence" value="ECO:0007669"/>
    <property type="project" value="TreeGrafter"/>
</dbReference>
<keyword evidence="3" id="KW-0805">Transcription regulation</keyword>
<keyword evidence="2" id="KW-0902">Two-component regulatory system</keyword>
<evidence type="ECO:0000259" key="7">
    <source>
        <dbReference type="PROSITE" id="PS50110"/>
    </source>
</evidence>
<keyword evidence="9" id="KW-1185">Reference proteome</keyword>